<dbReference type="VEuPathDB" id="FungiDB:sscle_08g067450"/>
<name>A0A1D9QAK9_SCLS1</name>
<dbReference type="EMBL" id="CP017821">
    <property type="protein sequence ID" value="APA11975.1"/>
    <property type="molecule type" value="Genomic_DNA"/>
</dbReference>
<sequence>MDVPQRPTESRYINNISWGRKGYNIRAATILGRNSIFNLLGDFETPGILFKRGSETWRKNH</sequence>
<protein>
    <submittedName>
        <fullName evidence="1">Uncharacterized protein</fullName>
    </submittedName>
</protein>
<dbReference type="Proteomes" id="UP000177798">
    <property type="component" value="Chromosome 8"/>
</dbReference>
<organism evidence="1 2">
    <name type="scientific">Sclerotinia sclerotiorum (strain ATCC 18683 / 1980 / Ss-1)</name>
    <name type="common">White mold</name>
    <name type="synonym">Whetzelinia sclerotiorum</name>
    <dbReference type="NCBI Taxonomy" id="665079"/>
    <lineage>
        <taxon>Eukaryota</taxon>
        <taxon>Fungi</taxon>
        <taxon>Dikarya</taxon>
        <taxon>Ascomycota</taxon>
        <taxon>Pezizomycotina</taxon>
        <taxon>Leotiomycetes</taxon>
        <taxon>Helotiales</taxon>
        <taxon>Sclerotiniaceae</taxon>
        <taxon>Sclerotinia</taxon>
    </lineage>
</organism>
<reference evidence="2" key="1">
    <citation type="journal article" date="2017" name="Genome Biol. Evol.">
        <title>The complete genome sequence of the phytopathogenic fungus Sclerotinia sclerotiorum reveals insights into the genome architecture of broad host range pathogens.</title>
        <authorList>
            <person name="Derbyshire M."/>
            <person name="Denton-Giles M."/>
            <person name="Hegedus D."/>
            <person name="Seifbarghy S."/>
            <person name="Rollins J."/>
            <person name="van Kan J."/>
            <person name="Seidl M.F."/>
            <person name="Faino L."/>
            <person name="Mbengue M."/>
            <person name="Navaud O."/>
            <person name="Raffaele S."/>
            <person name="Hammond-Kosack K."/>
            <person name="Heard S."/>
            <person name="Oliver R."/>
        </authorList>
    </citation>
    <scope>NUCLEOTIDE SEQUENCE [LARGE SCALE GENOMIC DNA]</scope>
    <source>
        <strain evidence="2">ATCC 18683 / 1980 / Ss-1</strain>
    </source>
</reference>
<proteinExistence type="predicted"/>
<evidence type="ECO:0000313" key="2">
    <source>
        <dbReference type="Proteomes" id="UP000177798"/>
    </source>
</evidence>
<gene>
    <name evidence="1" type="ORF">sscle_08g067450</name>
</gene>
<evidence type="ECO:0000313" key="1">
    <source>
        <dbReference type="EMBL" id="APA11975.1"/>
    </source>
</evidence>
<accession>A0A1D9QAK9</accession>
<dbReference type="AlphaFoldDB" id="A0A1D9QAK9"/>